<accession>E4Y6D3</accession>
<gene>
    <name evidence="1" type="ORF">GSOID_T00025076001</name>
</gene>
<sequence>MESSDYVGCFINDSKSGHFGIIRANVAAQNRAAGRYTCRASQLRSSSSVGQKCTCYVKPNHRKPPSLLGASLDVLAKNHHLVDFYDLPDFFVGEVLLTVGVKTLFRPIHLHPEYLGCLKYLDLRSNQKLRQVSPVIFNQLKVIFEVMLDAEALGVSPSCTKLNRCERKDCHRPAKINFALPVSGIQEVLFQMMDGTKNSVESNKDPKIDSERTILCSIKSHASKVSLKRPQKQQVRPFKRLKGRGQKQICFIYGI</sequence>
<dbReference type="Proteomes" id="UP000011014">
    <property type="component" value="Unassembled WGS sequence"/>
</dbReference>
<dbReference type="EMBL" id="FN654295">
    <property type="protein sequence ID" value="CBY31183.1"/>
    <property type="molecule type" value="Genomic_DNA"/>
</dbReference>
<evidence type="ECO:0000313" key="1">
    <source>
        <dbReference type="EMBL" id="CBY31183.1"/>
    </source>
</evidence>
<dbReference type="AlphaFoldDB" id="E4Y6D3"/>
<name>E4Y6D3_OIKDI</name>
<organism evidence="1">
    <name type="scientific">Oikopleura dioica</name>
    <name type="common">Tunicate</name>
    <dbReference type="NCBI Taxonomy" id="34765"/>
    <lineage>
        <taxon>Eukaryota</taxon>
        <taxon>Metazoa</taxon>
        <taxon>Chordata</taxon>
        <taxon>Tunicata</taxon>
        <taxon>Appendicularia</taxon>
        <taxon>Copelata</taxon>
        <taxon>Oikopleuridae</taxon>
        <taxon>Oikopleura</taxon>
    </lineage>
</organism>
<reference evidence="1" key="1">
    <citation type="journal article" date="2010" name="Science">
        <title>Plasticity of animal genome architecture unmasked by rapid evolution of a pelagic tunicate.</title>
        <authorList>
            <person name="Denoeud F."/>
            <person name="Henriet S."/>
            <person name="Mungpakdee S."/>
            <person name="Aury J.M."/>
            <person name="Da Silva C."/>
            <person name="Brinkmann H."/>
            <person name="Mikhaleva J."/>
            <person name="Olsen L.C."/>
            <person name="Jubin C."/>
            <person name="Canestro C."/>
            <person name="Bouquet J.M."/>
            <person name="Danks G."/>
            <person name="Poulain J."/>
            <person name="Campsteijn C."/>
            <person name="Adamski M."/>
            <person name="Cross I."/>
            <person name="Yadetie F."/>
            <person name="Muffato M."/>
            <person name="Louis A."/>
            <person name="Butcher S."/>
            <person name="Tsagkogeorga G."/>
            <person name="Konrad A."/>
            <person name="Singh S."/>
            <person name="Jensen M.F."/>
            <person name="Cong E.H."/>
            <person name="Eikeseth-Otteraa H."/>
            <person name="Noel B."/>
            <person name="Anthouard V."/>
            <person name="Porcel B.M."/>
            <person name="Kachouri-Lafond R."/>
            <person name="Nishino A."/>
            <person name="Ugolini M."/>
            <person name="Chourrout P."/>
            <person name="Nishida H."/>
            <person name="Aasland R."/>
            <person name="Huzurbazar S."/>
            <person name="Westhof E."/>
            <person name="Delsuc F."/>
            <person name="Lehrach H."/>
            <person name="Reinhardt R."/>
            <person name="Weissenbach J."/>
            <person name="Roy S.W."/>
            <person name="Artiguenave F."/>
            <person name="Postlethwait J.H."/>
            <person name="Manak J.R."/>
            <person name="Thompson E.M."/>
            <person name="Jaillon O."/>
            <person name="Du Pasquier L."/>
            <person name="Boudinot P."/>
            <person name="Liberles D.A."/>
            <person name="Volff J.N."/>
            <person name="Philippe H."/>
            <person name="Lenhard B."/>
            <person name="Roest Crollius H."/>
            <person name="Wincker P."/>
            <person name="Chourrout D."/>
        </authorList>
    </citation>
    <scope>NUCLEOTIDE SEQUENCE [LARGE SCALE GENOMIC DNA]</scope>
</reference>
<proteinExistence type="predicted"/>
<protein>
    <submittedName>
        <fullName evidence="1">Uncharacterized protein</fullName>
    </submittedName>
</protein>